<dbReference type="AlphaFoldDB" id="A0A8F5ZGM7"/>
<dbReference type="PANTHER" id="PTHR36194:SF1">
    <property type="entry name" value="S-LAYER-LIKE PROTEIN"/>
    <property type="match status" value="1"/>
</dbReference>
<dbReference type="Pfam" id="PF08308">
    <property type="entry name" value="PEGA"/>
    <property type="match status" value="6"/>
</dbReference>
<gene>
    <name evidence="2" type="ORF">KSK55_05910</name>
</gene>
<sequence>MKMWVSIILIAIILLLTGMSNAVPGDFSGELPGGSGTVAVNVRTVPDGATVFFDGEKQEAKTPAYYYVNPGVHRMKVTLIGYKTYMDEFSFPEEELPVIYLEKAVEGTLHIDSTPQDASVYLDGEYKGQTPVDILTTVGSHELVIENQLYKTIEKTVELKAERQGMHYNLKPGSGAVYIWSIPEATILIDGEVIDLENNPGIVELDPGTYTITARKEGYKVGQKDITVKGADTQEVYFVLYGPGGQYTRVNDDIINIGITSEPEGATVYINGEERQGKTPGVYRVYPGINQIRLELSTYQIYDEEIDFPDESPLVVPLVRSPSDHPDIQGPSPEGSGRLEVEVSPADATINIDGSNVDIYQPLELDVGEYLVKASSDGYISQQDTITIQKDKTTSISIHLVPEEEQNNDMSPSPERSGRLEVEVSPADATINIDGSNIDISEPLELDVGEYLVKASSDGYISQQNTITIQKDKTTSISINLVPEEEQNDDMGPIVYFPGPDTVNIKIDSDPQGADVLYKGKAIGTTPFTRDVKPRIYLIELRLDGYEPTFKQIDVRNYITASTKVDMETGIWDELKEESE</sequence>
<protein>
    <submittedName>
        <fullName evidence="2">PEGA domain-containing protein</fullName>
    </submittedName>
</protein>
<evidence type="ECO:0000259" key="1">
    <source>
        <dbReference type="Pfam" id="PF08308"/>
    </source>
</evidence>
<feature type="domain" description="PEGA" evidence="1">
    <location>
        <begin position="337"/>
        <end position="403"/>
    </location>
</feature>
<feature type="domain" description="PEGA" evidence="1">
    <location>
        <begin position="39"/>
        <end position="95"/>
    </location>
</feature>
<reference evidence="2 3" key="1">
    <citation type="submission" date="2021-06" db="EMBL/GenBank/DDBJ databases">
        <title>Complete genome sequence of the secondary alcohol utilizing methanogen Methanospirillum hungatei strain GP1.</title>
        <authorList>
            <person name="Day L.A."/>
            <person name="Costa K.C."/>
        </authorList>
    </citation>
    <scope>NUCLEOTIDE SEQUENCE [LARGE SCALE GENOMIC DNA]</scope>
    <source>
        <strain evidence="2 3">GP1</strain>
    </source>
</reference>
<dbReference type="PANTHER" id="PTHR36194">
    <property type="entry name" value="S-LAYER-LIKE PROTEIN"/>
    <property type="match status" value="1"/>
</dbReference>
<feature type="domain" description="PEGA" evidence="1">
    <location>
        <begin position="256"/>
        <end position="309"/>
    </location>
</feature>
<evidence type="ECO:0000313" key="3">
    <source>
        <dbReference type="Proteomes" id="UP000694228"/>
    </source>
</evidence>
<feature type="domain" description="PEGA" evidence="1">
    <location>
        <begin position="503"/>
        <end position="567"/>
    </location>
</feature>
<name>A0A8F5ZGM7_METHU</name>
<dbReference type="InterPro" id="IPR013229">
    <property type="entry name" value="PEGA"/>
</dbReference>
<feature type="domain" description="PEGA" evidence="1">
    <location>
        <begin position="418"/>
        <end position="484"/>
    </location>
</feature>
<proteinExistence type="predicted"/>
<organism evidence="2 3">
    <name type="scientific">Methanospirillum hungatei</name>
    <dbReference type="NCBI Taxonomy" id="2203"/>
    <lineage>
        <taxon>Archaea</taxon>
        <taxon>Methanobacteriati</taxon>
        <taxon>Methanobacteriota</taxon>
        <taxon>Stenosarchaea group</taxon>
        <taxon>Methanomicrobia</taxon>
        <taxon>Methanomicrobiales</taxon>
        <taxon>Methanospirillaceae</taxon>
        <taxon>Methanospirillum</taxon>
    </lineage>
</organism>
<dbReference type="OrthoDB" id="95942at2157"/>
<evidence type="ECO:0000313" key="2">
    <source>
        <dbReference type="EMBL" id="QXO95919.1"/>
    </source>
</evidence>
<feature type="domain" description="PEGA" evidence="1">
    <location>
        <begin position="107"/>
        <end position="163"/>
    </location>
</feature>
<dbReference type="Proteomes" id="UP000694228">
    <property type="component" value="Chromosome"/>
</dbReference>
<accession>A0A8F5ZGM7</accession>
<dbReference type="EMBL" id="CP077107">
    <property type="protein sequence ID" value="QXO95919.1"/>
    <property type="molecule type" value="Genomic_DNA"/>
</dbReference>